<reference evidence="3 4" key="1">
    <citation type="journal article" date="2015" name="Sci. Rep.">
        <title>Chromosome-level genome map provides insights into diverse defense mechanisms in the medicinal fungus Ganoderma sinense.</title>
        <authorList>
            <person name="Zhu Y."/>
            <person name="Xu J."/>
            <person name="Sun C."/>
            <person name="Zhou S."/>
            <person name="Xu H."/>
            <person name="Nelson D.R."/>
            <person name="Qian J."/>
            <person name="Song J."/>
            <person name="Luo H."/>
            <person name="Xiang L."/>
            <person name="Li Y."/>
            <person name="Xu Z."/>
            <person name="Ji A."/>
            <person name="Wang L."/>
            <person name="Lu S."/>
            <person name="Hayward A."/>
            <person name="Sun W."/>
            <person name="Li X."/>
            <person name="Schwartz D.C."/>
            <person name="Wang Y."/>
            <person name="Chen S."/>
        </authorList>
    </citation>
    <scope>NUCLEOTIDE SEQUENCE [LARGE SCALE GENOMIC DNA]</scope>
    <source>
        <strain evidence="3 4">ZZ0214-1</strain>
    </source>
</reference>
<keyword evidence="2" id="KW-1133">Transmembrane helix</keyword>
<proteinExistence type="predicted"/>
<dbReference type="EMBL" id="AYKW01000023">
    <property type="protein sequence ID" value="PIL28496.1"/>
    <property type="molecule type" value="Genomic_DNA"/>
</dbReference>
<organism evidence="3 4">
    <name type="scientific">Ganoderma sinense ZZ0214-1</name>
    <dbReference type="NCBI Taxonomy" id="1077348"/>
    <lineage>
        <taxon>Eukaryota</taxon>
        <taxon>Fungi</taxon>
        <taxon>Dikarya</taxon>
        <taxon>Basidiomycota</taxon>
        <taxon>Agaricomycotina</taxon>
        <taxon>Agaricomycetes</taxon>
        <taxon>Polyporales</taxon>
        <taxon>Polyporaceae</taxon>
        <taxon>Ganoderma</taxon>
    </lineage>
</organism>
<sequence>MHPPCQAGHAASRTLIAARTTSGQRVGNNDPGIQYSGAWVRKSFSDDPTLEALIGTNVSGSTASYNFKGTGISVYGAFPLVGTFSLHSSYSIDKGKATVYLPPDTIKSPTFHQPFFQSDTLPNEEHTLVITNAGEEYWLLYLYVTQSASSSSTTTAGPTTTPKAEPTSSNTTLPSPTNTATTSSTAQLQTSQSIFSDPLSLNAHSQSISSSLSQGTHSSSTAENTALTSTDATVAPSQPTSQSQTSALTSATSPTSTPPRAHSTKIPAGAIAGFAVASFLALVVVGLIGYIWRRRKESRTRRRDSLPPHGEDPGQTTPACESSEKRDLARDNNTNSFAADATSRSASEGGAPHEIRPSDLDGMLVGREGRTVFEPTGSPSAASSLILRHPQRTRERNGHRVTLSIGSSRYVSLREERRSVDGGVRLAGGPPAGVGQQDPFDDRDDVRDGMSALPPAYQVYPAA</sequence>
<evidence type="ECO:0000256" key="2">
    <source>
        <dbReference type="SAM" id="Phobius"/>
    </source>
</evidence>
<evidence type="ECO:0000256" key="1">
    <source>
        <dbReference type="SAM" id="MobiDB-lite"/>
    </source>
</evidence>
<evidence type="ECO:0000313" key="4">
    <source>
        <dbReference type="Proteomes" id="UP000230002"/>
    </source>
</evidence>
<protein>
    <submittedName>
        <fullName evidence="3">Uncharacterized protein</fullName>
    </submittedName>
</protein>
<comment type="caution">
    <text evidence="3">The sequence shown here is derived from an EMBL/GenBank/DDBJ whole genome shotgun (WGS) entry which is preliminary data.</text>
</comment>
<accession>A0A2G8S3Z4</accession>
<keyword evidence="2" id="KW-0472">Membrane</keyword>
<feature type="compositionally biased region" description="Basic and acidic residues" evidence="1">
    <location>
        <begin position="303"/>
        <end position="312"/>
    </location>
</feature>
<dbReference type="OrthoDB" id="3265734at2759"/>
<feature type="compositionally biased region" description="Low complexity" evidence="1">
    <location>
        <begin position="233"/>
        <end position="261"/>
    </location>
</feature>
<dbReference type="AlphaFoldDB" id="A0A2G8S3Z4"/>
<feature type="region of interest" description="Disordered" evidence="1">
    <location>
        <begin position="150"/>
        <end position="189"/>
    </location>
</feature>
<dbReference type="Gene3D" id="2.60.120.260">
    <property type="entry name" value="Galactose-binding domain-like"/>
    <property type="match status" value="1"/>
</dbReference>
<dbReference type="STRING" id="1077348.A0A2G8S3Z4"/>
<feature type="compositionally biased region" description="Polar residues" evidence="1">
    <location>
        <begin position="331"/>
        <end position="346"/>
    </location>
</feature>
<feature type="region of interest" description="Disordered" evidence="1">
    <location>
        <begin position="206"/>
        <end position="262"/>
    </location>
</feature>
<feature type="compositionally biased region" description="Low complexity" evidence="1">
    <location>
        <begin position="206"/>
        <end position="222"/>
    </location>
</feature>
<feature type="compositionally biased region" description="Polar residues" evidence="1">
    <location>
        <begin position="223"/>
        <end position="232"/>
    </location>
</feature>
<keyword evidence="4" id="KW-1185">Reference proteome</keyword>
<evidence type="ECO:0000313" key="3">
    <source>
        <dbReference type="EMBL" id="PIL28496.1"/>
    </source>
</evidence>
<feature type="transmembrane region" description="Helical" evidence="2">
    <location>
        <begin position="268"/>
        <end position="292"/>
    </location>
</feature>
<feature type="region of interest" description="Disordered" evidence="1">
    <location>
        <begin position="296"/>
        <end position="399"/>
    </location>
</feature>
<gene>
    <name evidence="3" type="ORF">GSI_08534</name>
</gene>
<name>A0A2G8S3Z4_9APHY</name>
<feature type="region of interest" description="Disordered" evidence="1">
    <location>
        <begin position="419"/>
        <end position="463"/>
    </location>
</feature>
<dbReference type="Proteomes" id="UP000230002">
    <property type="component" value="Unassembled WGS sequence"/>
</dbReference>
<keyword evidence="2" id="KW-0812">Transmembrane</keyword>